<dbReference type="RefSeq" id="WP_121197185.1">
    <property type="nucleotide sequence ID" value="NZ_RBKU01000001.1"/>
</dbReference>
<evidence type="ECO:0008006" key="4">
    <source>
        <dbReference type="Google" id="ProtNLM"/>
    </source>
</evidence>
<gene>
    <name evidence="2" type="ORF">BDD43_1638</name>
</gene>
<accession>A0A495IYN3</accession>
<feature type="transmembrane region" description="Helical" evidence="1">
    <location>
        <begin position="121"/>
        <end position="142"/>
    </location>
</feature>
<sequence length="824" mass="91762">MNNWFKQNGIHLAIIGIFFAISFVYFTPAFKGKALGESDVTRAQSTQKEIMDYHEKDTTILWTNQVLGGMPTFQLWAHYPGNITTHIIDVLKKVFPNPIDTVLLLLLGSYLLFCVLKLNPWLAAAGAIAFTFSSYNFILMLAGHSNQVFAIAFFAPILAGIILALRGKYLLGAALTALFLALEIRANHVQMTYYLLLAIVILVLVELYHAYKAKTLASFGKALAYLAVGTLLAIAVNASMLWSTYDYGKDTIRGQSNLTQNTKQPSNGLPRDYAYEYSQGIGECLTFLIPNAYGGYTGNAPGEGSNVAKALVSNNVDPTQAETFAQQFSLYWGDKPFTVGPNYYGAVIFFLFVFGLIIVRSQVKWWLVGAIVLSVVLSFGRNLSFVSDIFFNYFPLYNKFRAVDSFLAIAMLCVPVLALLAVNEVATTTDRAPLFKKLLIALYITGGLCLVIIILPDLFLPFKNATNQTIQQQLTQAFKGNTDAANAVMAGLTQDRVSVARADAARSLVFVLLAFALLWAFIKQKLNTTLVSVAFLAIILVDLWSVDKRYLKDESFIDKQDAQAPKPRDIDMLIMRDKDPDYRVFDTTQPILQDAVTPYFHKAISGYTAARLKRFDELIDNQLSKSINQDVLDMLNVKYILTADEKNQGSISMHANNTACGHAWFVKTVKFAPNADEEMQAISSFDPSDEAIVDKQYSTLIDEKQNSLDTLGKIDLVSYNPDHMVYQSGSTTQEIAIFSEIYYNKGWKMYIDGVEKPYFRADYVLRAAQIPVGNHKIEFIFHPTSYYAGEKISFASSILLVLLLGGALFMETKKKQPVATPAKK</sequence>
<reference evidence="2 3" key="1">
    <citation type="submission" date="2018-10" db="EMBL/GenBank/DDBJ databases">
        <title>Genomic Encyclopedia of Archaeal and Bacterial Type Strains, Phase II (KMG-II): from individual species to whole genera.</title>
        <authorList>
            <person name="Goeker M."/>
        </authorList>
    </citation>
    <scope>NUCLEOTIDE SEQUENCE [LARGE SCALE GENOMIC DNA]</scope>
    <source>
        <strain evidence="2 3">DSM 18602</strain>
    </source>
</reference>
<feature type="transmembrane region" description="Helical" evidence="1">
    <location>
        <begin position="366"/>
        <end position="386"/>
    </location>
</feature>
<dbReference type="Proteomes" id="UP000268007">
    <property type="component" value="Unassembled WGS sequence"/>
</dbReference>
<proteinExistence type="predicted"/>
<dbReference type="Pfam" id="PF09586">
    <property type="entry name" value="YfhO"/>
    <property type="match status" value="1"/>
</dbReference>
<keyword evidence="1" id="KW-0472">Membrane</keyword>
<dbReference type="InterPro" id="IPR018580">
    <property type="entry name" value="Uncharacterised_YfhO"/>
</dbReference>
<feature type="transmembrane region" description="Helical" evidence="1">
    <location>
        <begin position="529"/>
        <end position="546"/>
    </location>
</feature>
<feature type="transmembrane region" description="Helical" evidence="1">
    <location>
        <begin position="792"/>
        <end position="810"/>
    </location>
</feature>
<feature type="transmembrane region" description="Helical" evidence="1">
    <location>
        <begin position="438"/>
        <end position="455"/>
    </location>
</feature>
<feature type="transmembrane region" description="Helical" evidence="1">
    <location>
        <begin position="99"/>
        <end position="116"/>
    </location>
</feature>
<evidence type="ECO:0000313" key="2">
    <source>
        <dbReference type="EMBL" id="RKR81491.1"/>
    </source>
</evidence>
<comment type="caution">
    <text evidence="2">The sequence shown here is derived from an EMBL/GenBank/DDBJ whole genome shotgun (WGS) entry which is preliminary data.</text>
</comment>
<evidence type="ECO:0000256" key="1">
    <source>
        <dbReference type="SAM" id="Phobius"/>
    </source>
</evidence>
<protein>
    <recommendedName>
        <fullName evidence="4">Membrane protein YfhO</fullName>
    </recommendedName>
</protein>
<keyword evidence="3" id="KW-1185">Reference proteome</keyword>
<dbReference type="AlphaFoldDB" id="A0A495IYN3"/>
<dbReference type="OrthoDB" id="9772884at2"/>
<keyword evidence="1" id="KW-1133">Transmembrane helix</keyword>
<feature type="transmembrane region" description="Helical" evidence="1">
    <location>
        <begin position="148"/>
        <end position="165"/>
    </location>
</feature>
<feature type="transmembrane region" description="Helical" evidence="1">
    <location>
        <begin position="504"/>
        <end position="522"/>
    </location>
</feature>
<name>A0A495IYN3_9SPHI</name>
<feature type="transmembrane region" description="Helical" evidence="1">
    <location>
        <begin position="406"/>
        <end position="426"/>
    </location>
</feature>
<dbReference type="PANTHER" id="PTHR38454:SF1">
    <property type="entry name" value="INTEGRAL MEMBRANE PROTEIN"/>
    <property type="match status" value="1"/>
</dbReference>
<dbReference type="PANTHER" id="PTHR38454">
    <property type="entry name" value="INTEGRAL MEMBRANE PROTEIN-RELATED"/>
    <property type="match status" value="1"/>
</dbReference>
<dbReference type="EMBL" id="RBKU01000001">
    <property type="protein sequence ID" value="RKR81491.1"/>
    <property type="molecule type" value="Genomic_DNA"/>
</dbReference>
<feature type="transmembrane region" description="Helical" evidence="1">
    <location>
        <begin position="223"/>
        <end position="242"/>
    </location>
</feature>
<keyword evidence="1" id="KW-0812">Transmembrane</keyword>
<organism evidence="2 3">
    <name type="scientific">Mucilaginibacter gracilis</name>
    <dbReference type="NCBI Taxonomy" id="423350"/>
    <lineage>
        <taxon>Bacteria</taxon>
        <taxon>Pseudomonadati</taxon>
        <taxon>Bacteroidota</taxon>
        <taxon>Sphingobacteriia</taxon>
        <taxon>Sphingobacteriales</taxon>
        <taxon>Sphingobacteriaceae</taxon>
        <taxon>Mucilaginibacter</taxon>
    </lineage>
</organism>
<feature type="transmembrane region" description="Helical" evidence="1">
    <location>
        <begin position="192"/>
        <end position="211"/>
    </location>
</feature>
<feature type="transmembrane region" description="Helical" evidence="1">
    <location>
        <begin position="12"/>
        <end position="30"/>
    </location>
</feature>
<feature type="transmembrane region" description="Helical" evidence="1">
    <location>
        <begin position="342"/>
        <end position="359"/>
    </location>
</feature>
<evidence type="ECO:0000313" key="3">
    <source>
        <dbReference type="Proteomes" id="UP000268007"/>
    </source>
</evidence>